<dbReference type="Pfam" id="PF01522">
    <property type="entry name" value="Polysacc_deac_1"/>
    <property type="match status" value="1"/>
</dbReference>
<accession>U4KM76</accession>
<dbReference type="EMBL" id="FO681348">
    <property type="protein sequence ID" value="CCV65140.1"/>
    <property type="molecule type" value="Genomic_DNA"/>
</dbReference>
<reference evidence="5 6" key="1">
    <citation type="journal article" date="2013" name="J. Mol. Microbiol. Biotechnol.">
        <title>Analysis of the Complete Genomes of Acholeplasma brassicae , A. palmae and A. laidlawii and Their Comparison to the Obligate Parasites from ' Candidatus Phytoplasma'.</title>
        <authorList>
            <person name="Kube M."/>
            <person name="Siewert C."/>
            <person name="Migdoll A.M."/>
            <person name="Duduk B."/>
            <person name="Holz S."/>
            <person name="Rabus R."/>
            <person name="Seemuller E."/>
            <person name="Mitrovic J."/>
            <person name="Muller I."/>
            <person name="Buttner C."/>
            <person name="Reinhardt R."/>
        </authorList>
    </citation>
    <scope>NUCLEOTIDE SEQUENCE [LARGE SCALE GENOMIC DNA]</scope>
    <source>
        <strain evidence="6">0502</strain>
    </source>
</reference>
<comment type="subcellular location">
    <subcellularLocation>
        <location evidence="1">Secreted</location>
    </subcellularLocation>
</comment>
<dbReference type="GO" id="GO:0005576">
    <property type="term" value="C:extracellular region"/>
    <property type="evidence" value="ECO:0007669"/>
    <property type="project" value="UniProtKB-SubCell"/>
</dbReference>
<dbReference type="OrthoDB" id="9778320at2"/>
<dbReference type="InterPro" id="IPR051398">
    <property type="entry name" value="Polysacch_Deacetylase"/>
</dbReference>
<evidence type="ECO:0000256" key="3">
    <source>
        <dbReference type="SAM" id="Phobius"/>
    </source>
</evidence>
<dbReference type="PANTHER" id="PTHR34216:SF3">
    <property type="entry name" value="POLY-BETA-1,6-N-ACETYL-D-GLUCOSAMINE N-DEACETYLASE"/>
    <property type="match status" value="1"/>
</dbReference>
<name>U4KM76_9MOLU</name>
<keyword evidence="6" id="KW-1185">Reference proteome</keyword>
<feature type="transmembrane region" description="Helical" evidence="3">
    <location>
        <begin position="6"/>
        <end position="26"/>
    </location>
</feature>
<evidence type="ECO:0000259" key="4">
    <source>
        <dbReference type="PROSITE" id="PS51677"/>
    </source>
</evidence>
<organism evidence="5 6">
    <name type="scientific">Acholeplasma brassicae</name>
    <dbReference type="NCBI Taxonomy" id="61635"/>
    <lineage>
        <taxon>Bacteria</taxon>
        <taxon>Bacillati</taxon>
        <taxon>Mycoplasmatota</taxon>
        <taxon>Mollicutes</taxon>
        <taxon>Acholeplasmatales</taxon>
        <taxon>Acholeplasmataceae</taxon>
        <taxon>Acholeplasma</taxon>
    </lineage>
</organism>
<feature type="domain" description="NodB homology" evidence="4">
    <location>
        <begin position="97"/>
        <end position="229"/>
    </location>
</feature>
<evidence type="ECO:0000313" key="5">
    <source>
        <dbReference type="EMBL" id="CCV65140.1"/>
    </source>
</evidence>
<keyword evidence="2" id="KW-0732">Signal</keyword>
<dbReference type="CDD" id="cd10918">
    <property type="entry name" value="CE4_NodB_like_5s_6s"/>
    <property type="match status" value="1"/>
</dbReference>
<dbReference type="InterPro" id="IPR002509">
    <property type="entry name" value="NODB_dom"/>
</dbReference>
<evidence type="ECO:0000313" key="6">
    <source>
        <dbReference type="Proteomes" id="UP000032737"/>
    </source>
</evidence>
<keyword evidence="3" id="KW-1133">Transmembrane helix</keyword>
<dbReference type="HOGENOM" id="CLU_030024_3_3_14"/>
<keyword evidence="3" id="KW-0812">Transmembrane</keyword>
<evidence type="ECO:0000256" key="1">
    <source>
        <dbReference type="ARBA" id="ARBA00004613"/>
    </source>
</evidence>
<dbReference type="Proteomes" id="UP000032737">
    <property type="component" value="Chromosome"/>
</dbReference>
<dbReference type="Gene3D" id="3.20.20.370">
    <property type="entry name" value="Glycoside hydrolase/deacetylase"/>
    <property type="match status" value="1"/>
</dbReference>
<dbReference type="GO" id="GO:0016810">
    <property type="term" value="F:hydrolase activity, acting on carbon-nitrogen (but not peptide) bonds"/>
    <property type="evidence" value="ECO:0007669"/>
    <property type="project" value="InterPro"/>
</dbReference>
<dbReference type="SUPFAM" id="SSF88713">
    <property type="entry name" value="Glycoside hydrolase/deacetylase"/>
    <property type="match status" value="1"/>
</dbReference>
<keyword evidence="3" id="KW-0472">Membrane</keyword>
<dbReference type="InterPro" id="IPR011330">
    <property type="entry name" value="Glyco_hydro/deAcase_b/a-brl"/>
</dbReference>
<dbReference type="KEGG" id="abra:BN85301190"/>
<sequence>MKEFLTIIGIFIALFFTYHLVWFLIFKRTFKPVLMYHRITDEEKPIDIRYQIHKGKPLNLDSMKVRPSEFESQLKYLKQKGFITPSLREDLFKIKDKAVYMTFDDGYVDNYTNAFPRLQKYDFKGIFYITAGLIENGFMPIDQNDQQVSNRLMNHEELNILNRAGMQIGSHSMTHPWLNDIGIDLNIEIVQSKLILEEKLGIKIDTFAYPGGLYDNEVLNLVKNIIKRP</sequence>
<dbReference type="STRING" id="61635.BN85301190"/>
<proteinExistence type="predicted"/>
<evidence type="ECO:0000256" key="2">
    <source>
        <dbReference type="ARBA" id="ARBA00022729"/>
    </source>
</evidence>
<dbReference type="PROSITE" id="PS51677">
    <property type="entry name" value="NODB"/>
    <property type="match status" value="1"/>
</dbReference>
<protein>
    <submittedName>
        <fullName evidence="5">Polysaccharide deacetylase</fullName>
    </submittedName>
</protein>
<dbReference type="AlphaFoldDB" id="U4KM76"/>
<gene>
    <name evidence="5" type="ORF">BN85301190</name>
</gene>
<dbReference type="GO" id="GO:0005975">
    <property type="term" value="P:carbohydrate metabolic process"/>
    <property type="evidence" value="ECO:0007669"/>
    <property type="project" value="InterPro"/>
</dbReference>
<dbReference type="PANTHER" id="PTHR34216">
    <property type="match status" value="1"/>
</dbReference>
<dbReference type="RefSeq" id="WP_030004008.1">
    <property type="nucleotide sequence ID" value="NC_022549.1"/>
</dbReference>